<dbReference type="Gene3D" id="1.10.630.10">
    <property type="entry name" value="Cytochrome P450"/>
    <property type="match status" value="1"/>
</dbReference>
<dbReference type="EMBL" id="JAVREM010000001">
    <property type="protein sequence ID" value="MDT0316958.1"/>
    <property type="molecule type" value="Genomic_DNA"/>
</dbReference>
<comment type="caution">
    <text evidence="1">The sequence shown here is derived from an EMBL/GenBank/DDBJ whole genome shotgun (WGS) entry which is preliminary data.</text>
</comment>
<dbReference type="Proteomes" id="UP001183420">
    <property type="component" value="Unassembled WGS sequence"/>
</dbReference>
<keyword evidence="2" id="KW-1185">Reference proteome</keyword>
<dbReference type="RefSeq" id="WP_311594685.1">
    <property type="nucleotide sequence ID" value="NZ_JAVREM010000001.1"/>
</dbReference>
<evidence type="ECO:0000313" key="1">
    <source>
        <dbReference type="EMBL" id="MDT0316958.1"/>
    </source>
</evidence>
<sequence>MTGTFTARRVETLRPAVRRIVDERIEALALPVSLLVICELLGVPYTSSSRSRPRSSTAGP</sequence>
<protein>
    <submittedName>
        <fullName evidence="1">Uncharacterized protein</fullName>
    </submittedName>
</protein>
<organism evidence="1 2">
    <name type="scientific">Streptomyces millisiae</name>
    <dbReference type="NCBI Taxonomy" id="3075542"/>
    <lineage>
        <taxon>Bacteria</taxon>
        <taxon>Bacillati</taxon>
        <taxon>Actinomycetota</taxon>
        <taxon>Actinomycetes</taxon>
        <taxon>Kitasatosporales</taxon>
        <taxon>Streptomycetaceae</taxon>
        <taxon>Streptomyces</taxon>
    </lineage>
</organism>
<gene>
    <name evidence="1" type="ORF">RNC47_01250</name>
</gene>
<accession>A0ABU2LHB2</accession>
<name>A0ABU2LHB2_9ACTN</name>
<evidence type="ECO:0000313" key="2">
    <source>
        <dbReference type="Proteomes" id="UP001183420"/>
    </source>
</evidence>
<proteinExistence type="predicted"/>
<reference evidence="2" key="1">
    <citation type="submission" date="2023-07" db="EMBL/GenBank/DDBJ databases">
        <title>30 novel species of actinomycetes from the DSMZ collection.</title>
        <authorList>
            <person name="Nouioui I."/>
        </authorList>
    </citation>
    <scope>NUCLEOTIDE SEQUENCE [LARGE SCALE GENOMIC DNA]</scope>
    <source>
        <strain evidence="2">DSM 44918</strain>
    </source>
</reference>
<dbReference type="SUPFAM" id="SSF48264">
    <property type="entry name" value="Cytochrome P450"/>
    <property type="match status" value="1"/>
</dbReference>
<dbReference type="InterPro" id="IPR036396">
    <property type="entry name" value="Cyt_P450_sf"/>
</dbReference>